<keyword evidence="5" id="KW-1133">Transmembrane helix</keyword>
<dbReference type="AlphaFoldDB" id="A0A9N8DY67"/>
<dbReference type="Pfam" id="PF00560">
    <property type="entry name" value="LRR_1"/>
    <property type="match status" value="2"/>
</dbReference>
<feature type="compositionally biased region" description="Low complexity" evidence="4">
    <location>
        <begin position="73"/>
        <end position="87"/>
    </location>
</feature>
<dbReference type="SUPFAM" id="SSF52058">
    <property type="entry name" value="L domain-like"/>
    <property type="match status" value="1"/>
</dbReference>
<dbReference type="PANTHER" id="PTHR48060">
    <property type="entry name" value="DNA DAMAGE-REPAIR/TOLERATION PROTEIN DRT100"/>
    <property type="match status" value="1"/>
</dbReference>
<dbReference type="PANTHER" id="PTHR48060:SF24">
    <property type="entry name" value="NON-SPECIFIC SERINE_THREONINE PROTEIN KINASE"/>
    <property type="match status" value="1"/>
</dbReference>
<dbReference type="InterPro" id="IPR001611">
    <property type="entry name" value="Leu-rich_rpt"/>
</dbReference>
<evidence type="ECO:0000313" key="7">
    <source>
        <dbReference type="Proteomes" id="UP001153069"/>
    </source>
</evidence>
<dbReference type="Gene3D" id="3.80.10.10">
    <property type="entry name" value="Ribonuclease Inhibitor"/>
    <property type="match status" value="2"/>
</dbReference>
<feature type="compositionally biased region" description="Low complexity" evidence="4">
    <location>
        <begin position="107"/>
        <end position="119"/>
    </location>
</feature>
<sequence>MAEASNNDELFDYVGYQPDGIADDEAMGGSKKTKKKKKDRSFRKSKSSGHHTSTMQDSSRSTTSELSDDDMDLMMGSKRISHSSKSSKSSRHANNNRKMNSSHGDMNSSSVRNRNNNRSPMRHTMSHDALSKSDHPPKGKGVRARSTRLSPTRQTSKDRSFTATSNRSMTSTTSAGNRKKSTTKKKKQKDVLSESLHVDDVFQQATTTDDEAHKSEDYDTFDEDELEADTQRLSKLVAPSKYSNSDSAMRYDAKNNNSSGSLNNSSGKSGQRQHVSLNQDRRPSLLAKFKGIYSSTDMRRNVKEEEAASDDVPLDPRVRAPHSKRLTSRDPGTRRRSSLMDHMQELFYNAQLTQSERNSTDFEDVQVNDSGASRRKSQFSAELTPTGLKRPSGDYMFGLPKEDQQNKKRAVSVMMVFCGCVGLIVGIVLLVTVITGKSSSGVTPESDSAVAVVETNAPTVPSSTLAPSESPVFTEPLTATGVVTEAPANQEEEDPPTDLGRKEFDVSQVPKTSREDALHFLVQDQSVSSVDDLANDPESPAALALRWISDMDAAQVSIPGFDKDESDNLASLYKVLQRYALAVLYFAQESSSQTTDDASVVAVKSETEQHNRMEMDKHWTTAKSECEWFGVTCNDDDLVVALNLSSSILQGTLPQELLSGGAFPALTSLDLSFNKLKSNVPHVHVEMPTSTLGVDPSNIPLQELYLNNNEMKGQIHNLFALTDLVVLDLSGNRFGGTIKDTISGMTKLSSLKLQNNRLFGNLAHLTNMPSLEDLNLEGNQFTGSIPSTMSSLTSLKMLKLDHNEAIEGAIPDFIGSSLTNLQLLDLRETGVNSTIPASLGQLGNLEELYLHGTALAGDMPAELCQLRSPQGSLAALTSNCGESGTVACSCCSDCFWG</sequence>
<evidence type="ECO:0000256" key="2">
    <source>
        <dbReference type="ARBA" id="ARBA00022729"/>
    </source>
</evidence>
<feature type="compositionally biased region" description="Basic residues" evidence="4">
    <location>
        <begin position="31"/>
        <end position="49"/>
    </location>
</feature>
<feature type="compositionally biased region" description="Basic and acidic residues" evidence="4">
    <location>
        <begin position="125"/>
        <end position="137"/>
    </location>
</feature>
<feature type="region of interest" description="Disordered" evidence="4">
    <location>
        <begin position="1"/>
        <end position="283"/>
    </location>
</feature>
<feature type="region of interest" description="Disordered" evidence="4">
    <location>
        <begin position="300"/>
        <end position="336"/>
    </location>
</feature>
<feature type="compositionally biased region" description="Low complexity" evidence="4">
    <location>
        <begin position="254"/>
        <end position="270"/>
    </location>
</feature>
<feature type="compositionally biased region" description="Polar residues" evidence="4">
    <location>
        <begin position="50"/>
        <end position="65"/>
    </location>
</feature>
<keyword evidence="5" id="KW-0472">Membrane</keyword>
<feature type="compositionally biased region" description="Basic and acidic residues" evidence="4">
    <location>
        <begin position="189"/>
        <end position="200"/>
    </location>
</feature>
<keyword evidence="2" id="KW-0732">Signal</keyword>
<evidence type="ECO:0000256" key="3">
    <source>
        <dbReference type="ARBA" id="ARBA00022737"/>
    </source>
</evidence>
<name>A0A9N8DY67_9STRA</name>
<proteinExistence type="predicted"/>
<dbReference type="EMBL" id="CAICTM010000444">
    <property type="protein sequence ID" value="CAB9510639.1"/>
    <property type="molecule type" value="Genomic_DNA"/>
</dbReference>
<dbReference type="InterPro" id="IPR032675">
    <property type="entry name" value="LRR_dom_sf"/>
</dbReference>
<evidence type="ECO:0000256" key="1">
    <source>
        <dbReference type="ARBA" id="ARBA00022614"/>
    </source>
</evidence>
<feature type="compositionally biased region" description="Polar residues" evidence="4">
    <location>
        <begin position="161"/>
        <end position="176"/>
    </location>
</feature>
<evidence type="ECO:0000256" key="5">
    <source>
        <dbReference type="SAM" id="Phobius"/>
    </source>
</evidence>
<feature type="compositionally biased region" description="Acidic residues" evidence="4">
    <location>
        <begin position="218"/>
        <end position="228"/>
    </location>
</feature>
<keyword evidence="3" id="KW-0677">Repeat</keyword>
<feature type="region of interest" description="Disordered" evidence="4">
    <location>
        <begin position="358"/>
        <end position="387"/>
    </location>
</feature>
<organism evidence="6 7">
    <name type="scientific">Seminavis robusta</name>
    <dbReference type="NCBI Taxonomy" id="568900"/>
    <lineage>
        <taxon>Eukaryota</taxon>
        <taxon>Sar</taxon>
        <taxon>Stramenopiles</taxon>
        <taxon>Ochrophyta</taxon>
        <taxon>Bacillariophyta</taxon>
        <taxon>Bacillariophyceae</taxon>
        <taxon>Bacillariophycidae</taxon>
        <taxon>Naviculales</taxon>
        <taxon>Naviculaceae</taxon>
        <taxon>Seminavis</taxon>
    </lineage>
</organism>
<protein>
    <submittedName>
        <fullName evidence="6">Leucine rich repeat N-terminal domain</fullName>
    </submittedName>
</protein>
<keyword evidence="7" id="KW-1185">Reference proteome</keyword>
<dbReference type="FunFam" id="3.80.10.10:FF:000041">
    <property type="entry name" value="LRR receptor-like serine/threonine-protein kinase ERECTA"/>
    <property type="match status" value="1"/>
</dbReference>
<evidence type="ECO:0000313" key="6">
    <source>
        <dbReference type="EMBL" id="CAB9510639.1"/>
    </source>
</evidence>
<feature type="transmembrane region" description="Helical" evidence="5">
    <location>
        <begin position="410"/>
        <end position="434"/>
    </location>
</feature>
<evidence type="ECO:0000256" key="4">
    <source>
        <dbReference type="SAM" id="MobiDB-lite"/>
    </source>
</evidence>
<feature type="compositionally biased region" description="Basic residues" evidence="4">
    <location>
        <begin position="177"/>
        <end position="188"/>
    </location>
</feature>
<dbReference type="Proteomes" id="UP001153069">
    <property type="component" value="Unassembled WGS sequence"/>
</dbReference>
<dbReference type="OrthoDB" id="40427at2759"/>
<keyword evidence="5" id="KW-0812">Transmembrane</keyword>
<comment type="caution">
    <text evidence="6">The sequence shown here is derived from an EMBL/GenBank/DDBJ whole genome shotgun (WGS) entry which is preliminary data.</text>
</comment>
<feature type="compositionally biased region" description="Polar residues" evidence="4">
    <location>
        <begin position="96"/>
        <end position="106"/>
    </location>
</feature>
<reference evidence="6" key="1">
    <citation type="submission" date="2020-06" db="EMBL/GenBank/DDBJ databases">
        <authorList>
            <consortium name="Plant Systems Biology data submission"/>
        </authorList>
    </citation>
    <scope>NUCLEOTIDE SEQUENCE</scope>
    <source>
        <strain evidence="6">D6</strain>
    </source>
</reference>
<accession>A0A9N8DY67</accession>
<keyword evidence="1" id="KW-0433">Leucine-rich repeat</keyword>
<dbReference type="InterPro" id="IPR053211">
    <property type="entry name" value="DNA_repair-toleration"/>
</dbReference>
<feature type="compositionally biased region" description="Basic and acidic residues" evidence="4">
    <location>
        <begin position="327"/>
        <end position="336"/>
    </location>
</feature>
<gene>
    <name evidence="6" type="ORF">SEMRO_445_G144580.1</name>
</gene>
<feature type="region of interest" description="Disordered" evidence="4">
    <location>
        <begin position="482"/>
        <end position="504"/>
    </location>
</feature>